<name>A0A089YR03_STRGA</name>
<reference evidence="3" key="1">
    <citation type="journal article" date="2015" name="J. Biotechnol.">
        <title>Complete genome sequence of the actinobacterium Streptomyces glaucescens GLA.O (DSM 40922) consisting of a linear chromosome and one linear plasmid.</title>
        <authorList>
            <person name="Ortseifen V."/>
            <person name="Winkler A."/>
            <person name="Albersmeier A."/>
            <person name="Wendler S."/>
            <person name="Puhler A."/>
            <person name="Kalinowski J."/>
            <person name="Ruckert C."/>
        </authorList>
    </citation>
    <scope>NUCLEOTIDE SEQUENCE [LARGE SCALE GENOMIC DNA]</scope>
    <source>
        <strain evidence="3">DSM 40922 / GLA O</strain>
    </source>
</reference>
<dbReference type="EMBL" id="CP009438">
    <property type="protein sequence ID" value="AIR96090.1"/>
    <property type="molecule type" value="Genomic_DNA"/>
</dbReference>
<dbReference type="Proteomes" id="UP000029482">
    <property type="component" value="Chromosome"/>
</dbReference>
<evidence type="ECO:0000256" key="1">
    <source>
        <dbReference type="SAM" id="MobiDB-lite"/>
    </source>
</evidence>
<organism evidence="2 3">
    <name type="scientific">Streptomyces glaucescens</name>
    <dbReference type="NCBI Taxonomy" id="1907"/>
    <lineage>
        <taxon>Bacteria</taxon>
        <taxon>Bacillati</taxon>
        <taxon>Actinomycetota</taxon>
        <taxon>Actinomycetes</taxon>
        <taxon>Kitasatosporales</taxon>
        <taxon>Streptomycetaceae</taxon>
        <taxon>Streptomyces</taxon>
    </lineage>
</organism>
<feature type="compositionally biased region" description="Polar residues" evidence="1">
    <location>
        <begin position="34"/>
        <end position="52"/>
    </location>
</feature>
<evidence type="ECO:0000313" key="2">
    <source>
        <dbReference type="EMBL" id="AIR96090.1"/>
    </source>
</evidence>
<dbReference type="RefSeq" id="WP_162484288.1">
    <property type="nucleotide sequence ID" value="NZ_CP009438.1"/>
</dbReference>
<proteinExistence type="predicted"/>
<accession>A0A089YR03</accession>
<feature type="region of interest" description="Disordered" evidence="1">
    <location>
        <begin position="26"/>
        <end position="60"/>
    </location>
</feature>
<evidence type="ECO:0000313" key="3">
    <source>
        <dbReference type="Proteomes" id="UP000029482"/>
    </source>
</evidence>
<gene>
    <name evidence="2" type="ORF">SGLAU_00310</name>
</gene>
<dbReference type="STRING" id="1907.SGLAU_00310"/>
<dbReference type="HOGENOM" id="CLU_2939802_0_0_11"/>
<sequence>MSRTGSASEARPAEDAWTLTINAPGRQAAPIIGITSTDGTLSGTSRNPSDNSAPLDDVAR</sequence>
<dbReference type="KEGG" id="sgu:SGLAU_00310"/>
<dbReference type="AlphaFoldDB" id="A0A089YR03"/>
<protein>
    <submittedName>
        <fullName evidence="2">Uncharacterized protein</fullName>
    </submittedName>
</protein>
<keyword evidence="3" id="KW-1185">Reference proteome</keyword>